<gene>
    <name evidence="6" type="primary">Ttc27</name>
    <name evidence="6" type="ORF">FJT64_008116</name>
</gene>
<feature type="compositionally biased region" description="Low complexity" evidence="5">
    <location>
        <begin position="120"/>
        <end position="130"/>
    </location>
</feature>
<dbReference type="SMART" id="SM00028">
    <property type="entry name" value="TPR"/>
    <property type="match status" value="4"/>
</dbReference>
<dbReference type="Proteomes" id="UP000440578">
    <property type="component" value="Unassembled WGS sequence"/>
</dbReference>
<evidence type="ECO:0000256" key="4">
    <source>
        <dbReference type="PROSITE-ProRule" id="PRU00339"/>
    </source>
</evidence>
<keyword evidence="1" id="KW-0677">Repeat</keyword>
<sequence length="696" mass="79277">MALTKSLCLQSFQLWRVRYCLLYQQVLEETSPHLFNLFRKDIELSSETQALLKTSTQLTVEHYLTVANMYNYYHYVTEADKYITKAQHALNIKLEMVGMLGRRTHFQESRAQLALRVSDADSPSSTAASPGEQGEDERPGDGEKTSGRPAERERPAEDPSGPPACPRLPTDVKLNDDTRLERVQYDEPSAETEASPLRQAVILATYFQNLRAQGRSEIRDEQLLVTISALTHQPLVWAVQLSALLQRSRLESEHRRTVERAMLQVEALGEDVSRPEPAATHRLQLFFSTRVPTHWELMRELAERYMAMGVTKSALDVYERYQLWEEAIRCYHLLQQRQRAAEVVREQIAAHGETPKLLCLLGDATDDVSCYQRAWQMSGEKYVRAVRSEGLYYYHRKQYEKCLPLLSKAVERNSLQFDVWTRLAFAALQTEDWKTCANAYRRCCYLEPDNYEAWNNIAHAYIRLGQKERAWKTLQEALRFSFDNWKIWDNFLVVSLDIGEFEEAISAYGRLAEIQERHVDCEVLRLLVRAVLSDTADRHGVGAGRLVTKLTKLFGRLTAKVTNNSEVWSLYGDLTGAAAASEEARFRRIQHYQKAHSCLAQKPGAEKQLNLAKQMLEIAVKLSEAALTWVEAAAPGSDVARSLASVKLSIRGTITKVKTAQTDSSGQVREELRQLYADAETGLQRVLDAIQAHQAS</sequence>
<name>A0A6A4VRY1_AMPAM</name>
<comment type="caution">
    <text evidence="6">The sequence shown here is derived from an EMBL/GenBank/DDBJ whole genome shotgun (WGS) entry which is preliminary data.</text>
</comment>
<dbReference type="InterPro" id="IPR044244">
    <property type="entry name" value="TTC27/Emw1"/>
</dbReference>
<dbReference type="InterPro" id="IPR019734">
    <property type="entry name" value="TPR_rpt"/>
</dbReference>
<organism evidence="6 7">
    <name type="scientific">Amphibalanus amphitrite</name>
    <name type="common">Striped barnacle</name>
    <name type="synonym">Balanus amphitrite</name>
    <dbReference type="NCBI Taxonomy" id="1232801"/>
    <lineage>
        <taxon>Eukaryota</taxon>
        <taxon>Metazoa</taxon>
        <taxon>Ecdysozoa</taxon>
        <taxon>Arthropoda</taxon>
        <taxon>Crustacea</taxon>
        <taxon>Multicrustacea</taxon>
        <taxon>Cirripedia</taxon>
        <taxon>Thoracica</taxon>
        <taxon>Thoracicalcarea</taxon>
        <taxon>Balanomorpha</taxon>
        <taxon>Balanoidea</taxon>
        <taxon>Balanidae</taxon>
        <taxon>Amphibalaninae</taxon>
        <taxon>Amphibalanus</taxon>
    </lineage>
</organism>
<evidence type="ECO:0000256" key="1">
    <source>
        <dbReference type="ARBA" id="ARBA00022737"/>
    </source>
</evidence>
<dbReference type="OrthoDB" id="1936594at2759"/>
<dbReference type="Gene3D" id="1.25.40.10">
    <property type="entry name" value="Tetratricopeptide repeat domain"/>
    <property type="match status" value="1"/>
</dbReference>
<feature type="compositionally biased region" description="Basic and acidic residues" evidence="5">
    <location>
        <begin position="136"/>
        <end position="157"/>
    </location>
</feature>
<dbReference type="PROSITE" id="PS50005">
    <property type="entry name" value="TPR"/>
    <property type="match status" value="1"/>
</dbReference>
<dbReference type="PANTHER" id="PTHR16193">
    <property type="entry name" value="TETRATRICOPEPTIDE REPEAT PROTEIN 27"/>
    <property type="match status" value="1"/>
</dbReference>
<dbReference type="AlphaFoldDB" id="A0A6A4VRY1"/>
<accession>A0A6A4VRY1</accession>
<dbReference type="SUPFAM" id="SSF48452">
    <property type="entry name" value="TPR-like"/>
    <property type="match status" value="1"/>
</dbReference>
<evidence type="ECO:0000313" key="7">
    <source>
        <dbReference type="Proteomes" id="UP000440578"/>
    </source>
</evidence>
<dbReference type="Pfam" id="PF13431">
    <property type="entry name" value="TPR_17"/>
    <property type="match status" value="1"/>
</dbReference>
<evidence type="ECO:0000256" key="5">
    <source>
        <dbReference type="SAM" id="MobiDB-lite"/>
    </source>
</evidence>
<evidence type="ECO:0000256" key="2">
    <source>
        <dbReference type="ARBA" id="ARBA00022803"/>
    </source>
</evidence>
<evidence type="ECO:0000256" key="3">
    <source>
        <dbReference type="ARBA" id="ARBA00024020"/>
    </source>
</evidence>
<keyword evidence="2 4" id="KW-0802">TPR repeat</keyword>
<evidence type="ECO:0000313" key="6">
    <source>
        <dbReference type="EMBL" id="KAF0294180.1"/>
    </source>
</evidence>
<proteinExistence type="inferred from homology"/>
<keyword evidence="7" id="KW-1185">Reference proteome</keyword>
<dbReference type="EMBL" id="VIIS01001699">
    <property type="protein sequence ID" value="KAF0294180.1"/>
    <property type="molecule type" value="Genomic_DNA"/>
</dbReference>
<feature type="region of interest" description="Disordered" evidence="5">
    <location>
        <begin position="115"/>
        <end position="178"/>
    </location>
</feature>
<reference evidence="6 7" key="1">
    <citation type="submission" date="2019-07" db="EMBL/GenBank/DDBJ databases">
        <title>Draft genome assembly of a fouling barnacle, Amphibalanus amphitrite (Darwin, 1854): The first reference genome for Thecostraca.</title>
        <authorList>
            <person name="Kim W."/>
        </authorList>
    </citation>
    <scope>NUCLEOTIDE SEQUENCE [LARGE SCALE GENOMIC DNA]</scope>
    <source>
        <strain evidence="6">SNU_AA5</strain>
        <tissue evidence="6">Soma without cirri and trophi</tissue>
    </source>
</reference>
<comment type="similarity">
    <text evidence="3">Belongs to the TTC27 family.</text>
</comment>
<protein>
    <submittedName>
        <fullName evidence="6">Tetratricopeptide repeat protein 27</fullName>
    </submittedName>
</protein>
<dbReference type="InterPro" id="IPR011990">
    <property type="entry name" value="TPR-like_helical_dom_sf"/>
</dbReference>
<dbReference type="PANTHER" id="PTHR16193:SF0">
    <property type="entry name" value="TETRATRICOPEPTIDE REPEAT PROTEIN 27"/>
    <property type="match status" value="1"/>
</dbReference>
<feature type="repeat" description="TPR" evidence="4">
    <location>
        <begin position="451"/>
        <end position="484"/>
    </location>
</feature>